<comment type="caution">
    <text evidence="1">The sequence shown here is derived from an EMBL/GenBank/DDBJ whole genome shotgun (WGS) entry which is preliminary data.</text>
</comment>
<reference evidence="1" key="1">
    <citation type="submission" date="2023-03" db="EMBL/GenBank/DDBJ databases">
        <title>Massive genome expansion in bonnet fungi (Mycena s.s.) driven by repeated elements and novel gene families across ecological guilds.</title>
        <authorList>
            <consortium name="Lawrence Berkeley National Laboratory"/>
            <person name="Harder C.B."/>
            <person name="Miyauchi S."/>
            <person name="Viragh M."/>
            <person name="Kuo A."/>
            <person name="Thoen E."/>
            <person name="Andreopoulos B."/>
            <person name="Lu D."/>
            <person name="Skrede I."/>
            <person name="Drula E."/>
            <person name="Henrissat B."/>
            <person name="Morin E."/>
            <person name="Kohler A."/>
            <person name="Barry K."/>
            <person name="LaButti K."/>
            <person name="Morin E."/>
            <person name="Salamov A."/>
            <person name="Lipzen A."/>
            <person name="Mereny Z."/>
            <person name="Hegedus B."/>
            <person name="Baldrian P."/>
            <person name="Stursova M."/>
            <person name="Weitz H."/>
            <person name="Taylor A."/>
            <person name="Grigoriev I.V."/>
            <person name="Nagy L.G."/>
            <person name="Martin F."/>
            <person name="Kauserud H."/>
        </authorList>
    </citation>
    <scope>NUCLEOTIDE SEQUENCE</scope>
    <source>
        <strain evidence="1">CBHHK188m</strain>
    </source>
</reference>
<protein>
    <submittedName>
        <fullName evidence="1">Uncharacterized protein</fullName>
    </submittedName>
</protein>
<dbReference type="Proteomes" id="UP001215280">
    <property type="component" value="Unassembled WGS sequence"/>
</dbReference>
<sequence>MNVLQVQELCDLIADSLSDSSWALRSCSLISRPFTASAQRHLFHDIIFNRGCLAIDDLAIMNYDEASASRRFCAVMQASPHLVPLVRRLRVSLEQETLSELCKIDFPNLQDVVFHRRVGGPASDYVVTLGAQILASPSLRRIGLLSPIFTTIADLGRLFQNCAPRMDSLFIRDVSFEQMPDDGDSPLSPKVKIRALRLQPLYSQTPDWLLGSHSPFDFSALATLKSGSRMPSFLPKLLECARLTLTRVTIDAQGTVNPIYTNTPNSTLLARLPALTHLTIVSFANELQDVQILLAALPAGRRLAFLKLEIRNVRKLKAHMHVLQVIGGTCASAADSVSVHVRRVASGADSAELVVAVRSAFADLDGRGDLQVLVQ</sequence>
<accession>A0AAD7MQF8</accession>
<dbReference type="EMBL" id="JARJLG010000207">
    <property type="protein sequence ID" value="KAJ7728166.1"/>
    <property type="molecule type" value="Genomic_DNA"/>
</dbReference>
<evidence type="ECO:0000313" key="1">
    <source>
        <dbReference type="EMBL" id="KAJ7728166.1"/>
    </source>
</evidence>
<name>A0AAD7MQF8_9AGAR</name>
<proteinExistence type="predicted"/>
<evidence type="ECO:0000313" key="2">
    <source>
        <dbReference type="Proteomes" id="UP001215280"/>
    </source>
</evidence>
<gene>
    <name evidence="1" type="ORF">DFH07DRAFT_223612</name>
</gene>
<keyword evidence="2" id="KW-1185">Reference proteome</keyword>
<dbReference type="AlphaFoldDB" id="A0AAD7MQF8"/>
<organism evidence="1 2">
    <name type="scientific">Mycena maculata</name>
    <dbReference type="NCBI Taxonomy" id="230809"/>
    <lineage>
        <taxon>Eukaryota</taxon>
        <taxon>Fungi</taxon>
        <taxon>Dikarya</taxon>
        <taxon>Basidiomycota</taxon>
        <taxon>Agaricomycotina</taxon>
        <taxon>Agaricomycetes</taxon>
        <taxon>Agaricomycetidae</taxon>
        <taxon>Agaricales</taxon>
        <taxon>Marasmiineae</taxon>
        <taxon>Mycenaceae</taxon>
        <taxon>Mycena</taxon>
    </lineage>
</organism>